<keyword evidence="2" id="KW-1185">Reference proteome</keyword>
<proteinExistence type="predicted"/>
<organism evidence="1 2">
    <name type="scientific">Dovyalis caffra</name>
    <dbReference type="NCBI Taxonomy" id="77055"/>
    <lineage>
        <taxon>Eukaryota</taxon>
        <taxon>Viridiplantae</taxon>
        <taxon>Streptophyta</taxon>
        <taxon>Embryophyta</taxon>
        <taxon>Tracheophyta</taxon>
        <taxon>Spermatophyta</taxon>
        <taxon>Magnoliopsida</taxon>
        <taxon>eudicotyledons</taxon>
        <taxon>Gunneridae</taxon>
        <taxon>Pentapetalae</taxon>
        <taxon>rosids</taxon>
        <taxon>fabids</taxon>
        <taxon>Malpighiales</taxon>
        <taxon>Salicaceae</taxon>
        <taxon>Flacourtieae</taxon>
        <taxon>Dovyalis</taxon>
    </lineage>
</organism>
<evidence type="ECO:0000313" key="2">
    <source>
        <dbReference type="Proteomes" id="UP001314170"/>
    </source>
</evidence>
<sequence length="118" mass="13426">MVLFKKERTLNTILVFFKRFKNTLKEALLPDSTKLPVGLARKSWVGLVDVREVEGSDLEKESRIAFSLSRRTGSRVLSDRPSPFDKVAFFSFGGFHSTELPEVENFLGFDGIERAKSR</sequence>
<comment type="caution">
    <text evidence="1">The sequence shown here is derived from an EMBL/GenBank/DDBJ whole genome shotgun (WGS) entry which is preliminary data.</text>
</comment>
<accession>A0AAV1R8F9</accession>
<dbReference type="EMBL" id="CAWUPB010000903">
    <property type="protein sequence ID" value="CAK7328764.1"/>
    <property type="molecule type" value="Genomic_DNA"/>
</dbReference>
<evidence type="ECO:0008006" key="3">
    <source>
        <dbReference type="Google" id="ProtNLM"/>
    </source>
</evidence>
<dbReference type="Proteomes" id="UP001314170">
    <property type="component" value="Unassembled WGS sequence"/>
</dbReference>
<evidence type="ECO:0000313" key="1">
    <source>
        <dbReference type="EMBL" id="CAK7328764.1"/>
    </source>
</evidence>
<reference evidence="1 2" key="1">
    <citation type="submission" date="2024-01" db="EMBL/GenBank/DDBJ databases">
        <authorList>
            <person name="Waweru B."/>
        </authorList>
    </citation>
    <scope>NUCLEOTIDE SEQUENCE [LARGE SCALE GENOMIC DNA]</scope>
</reference>
<gene>
    <name evidence="1" type="ORF">DCAF_LOCUS6503</name>
</gene>
<name>A0AAV1R8F9_9ROSI</name>
<dbReference type="AlphaFoldDB" id="A0AAV1R8F9"/>
<protein>
    <recommendedName>
        <fullName evidence="3">Ribosomal protein S10</fullName>
    </recommendedName>
</protein>